<dbReference type="OrthoDB" id="9422899at2759"/>
<dbReference type="STRING" id="623744.A0A553MWR7"/>
<proteinExistence type="predicted"/>
<protein>
    <recommendedName>
        <fullName evidence="2">Ig-like domain-containing protein</fullName>
    </recommendedName>
</protein>
<gene>
    <name evidence="3" type="ORF">DNTS_021057</name>
</gene>
<accession>A0A553MWR7</accession>
<dbReference type="EMBL" id="SRMA01027231">
    <property type="protein sequence ID" value="TRY57623.1"/>
    <property type="molecule type" value="Genomic_DNA"/>
</dbReference>
<keyword evidence="1" id="KW-0472">Membrane</keyword>
<dbReference type="PANTHER" id="PTHR15193">
    <property type="entry name" value="CD83 ANTIGEN"/>
    <property type="match status" value="1"/>
</dbReference>
<dbReference type="InterPro" id="IPR007110">
    <property type="entry name" value="Ig-like_dom"/>
</dbReference>
<keyword evidence="1" id="KW-0812">Transmembrane</keyword>
<evidence type="ECO:0000313" key="4">
    <source>
        <dbReference type="Proteomes" id="UP000316079"/>
    </source>
</evidence>
<dbReference type="InterPro" id="IPR013783">
    <property type="entry name" value="Ig-like_fold"/>
</dbReference>
<dbReference type="Proteomes" id="UP000316079">
    <property type="component" value="Unassembled WGS sequence"/>
</dbReference>
<feature type="domain" description="Ig-like" evidence="2">
    <location>
        <begin position="1"/>
        <end position="86"/>
    </location>
</feature>
<dbReference type="Gene3D" id="2.60.40.10">
    <property type="entry name" value="Immunoglobulins"/>
    <property type="match status" value="1"/>
</dbReference>
<comment type="caution">
    <text evidence="3">The sequence shown here is derived from an EMBL/GenBank/DDBJ whole genome shotgun (WGS) entry which is preliminary data.</text>
</comment>
<dbReference type="AlphaFoldDB" id="A0A553MWR7"/>
<sequence>MTLLKEKAVCVEIPCRANAEPGTNYRKISWYKVETDSDALTGLVQKDLVKNITTLFKFANQSYEVNEDNSLLLPSATKEDCGVYKCILWPPVGRYIQKGNSDYFQADCIQPELQAVNGKKDALPANHSKIIVSCVMVTCFCVLGLCLVLSRTKTERQNMINFVD</sequence>
<name>A0A553MWR7_9TELE</name>
<keyword evidence="1" id="KW-1133">Transmembrane helix</keyword>
<feature type="transmembrane region" description="Helical" evidence="1">
    <location>
        <begin position="130"/>
        <end position="149"/>
    </location>
</feature>
<keyword evidence="4" id="KW-1185">Reference proteome</keyword>
<evidence type="ECO:0000313" key="3">
    <source>
        <dbReference type="EMBL" id="TRY57623.1"/>
    </source>
</evidence>
<dbReference type="InterPro" id="IPR036179">
    <property type="entry name" value="Ig-like_dom_sf"/>
</dbReference>
<dbReference type="SUPFAM" id="SSF48726">
    <property type="entry name" value="Immunoglobulin"/>
    <property type="match status" value="1"/>
</dbReference>
<evidence type="ECO:0000256" key="1">
    <source>
        <dbReference type="SAM" id="Phobius"/>
    </source>
</evidence>
<dbReference type="PROSITE" id="PS50835">
    <property type="entry name" value="IG_LIKE"/>
    <property type="match status" value="1"/>
</dbReference>
<reference evidence="3 4" key="1">
    <citation type="journal article" date="2019" name="Sci. Data">
        <title>Hybrid genome assembly and annotation of Danionella translucida.</title>
        <authorList>
            <person name="Kadobianskyi M."/>
            <person name="Schulze L."/>
            <person name="Schuelke M."/>
            <person name="Judkewitz B."/>
        </authorList>
    </citation>
    <scope>NUCLEOTIDE SEQUENCE [LARGE SCALE GENOMIC DNA]</scope>
    <source>
        <strain evidence="3 4">Bolton</strain>
    </source>
</reference>
<organism evidence="3 4">
    <name type="scientific">Danionella cerebrum</name>
    <dbReference type="NCBI Taxonomy" id="2873325"/>
    <lineage>
        <taxon>Eukaryota</taxon>
        <taxon>Metazoa</taxon>
        <taxon>Chordata</taxon>
        <taxon>Craniata</taxon>
        <taxon>Vertebrata</taxon>
        <taxon>Euteleostomi</taxon>
        <taxon>Actinopterygii</taxon>
        <taxon>Neopterygii</taxon>
        <taxon>Teleostei</taxon>
        <taxon>Ostariophysi</taxon>
        <taxon>Cypriniformes</taxon>
        <taxon>Danionidae</taxon>
        <taxon>Danioninae</taxon>
        <taxon>Danionella</taxon>
    </lineage>
</organism>
<dbReference type="PANTHER" id="PTHR15193:SF1">
    <property type="entry name" value="CD83 ANTIGEN"/>
    <property type="match status" value="1"/>
</dbReference>
<evidence type="ECO:0000259" key="2">
    <source>
        <dbReference type="PROSITE" id="PS50835"/>
    </source>
</evidence>